<protein>
    <submittedName>
        <fullName evidence="1">Uncharacterized protein</fullName>
    </submittedName>
</protein>
<name>A0A0L8FSG3_OCTBM</name>
<evidence type="ECO:0000313" key="1">
    <source>
        <dbReference type="EMBL" id="KOF67592.1"/>
    </source>
</evidence>
<organism evidence="1">
    <name type="scientific">Octopus bimaculoides</name>
    <name type="common">California two-spotted octopus</name>
    <dbReference type="NCBI Taxonomy" id="37653"/>
    <lineage>
        <taxon>Eukaryota</taxon>
        <taxon>Metazoa</taxon>
        <taxon>Spiralia</taxon>
        <taxon>Lophotrochozoa</taxon>
        <taxon>Mollusca</taxon>
        <taxon>Cephalopoda</taxon>
        <taxon>Coleoidea</taxon>
        <taxon>Octopodiformes</taxon>
        <taxon>Octopoda</taxon>
        <taxon>Incirrata</taxon>
        <taxon>Octopodidae</taxon>
        <taxon>Octopus</taxon>
    </lineage>
</organism>
<sequence>MKYKTRAHAWENFFMSGGACSDDGDFGKKLAYSHSVMMDAMDKVWDEGYIHRLLLFPIFHFKQSEKKKFRKATACFLKVFDNPFAIPKGKGFKRSEQLFRRKRALPALGKAALKVVSRLFSEFLGDIATDALSSFLGIGDSDTDSSASQVQDINKWKDMKITNDKVTVVLVRDQRFLRSFKIVIEDFQQHVLKCLDKDKKMTADEHKFCNIKSQSFDEDDLEKKPNDGAIPKKSPMLAFMAIAICTLLLN</sequence>
<dbReference type="AlphaFoldDB" id="A0A0L8FSG3"/>
<proteinExistence type="predicted"/>
<dbReference type="OrthoDB" id="10366996at2759"/>
<reference evidence="1" key="1">
    <citation type="submission" date="2015-07" db="EMBL/GenBank/DDBJ databases">
        <title>MeaNS - Measles Nucleotide Surveillance Program.</title>
        <authorList>
            <person name="Tran T."/>
            <person name="Druce J."/>
        </authorList>
    </citation>
    <scope>NUCLEOTIDE SEQUENCE</scope>
    <source>
        <strain evidence="1">UCB-OBI-ISO-001</strain>
        <tissue evidence="1">Gonad</tissue>
    </source>
</reference>
<gene>
    <name evidence="1" type="ORF">OCBIM_22009283mg</name>
</gene>
<accession>A0A0L8FSG3</accession>
<dbReference type="EMBL" id="KQ426944">
    <property type="protein sequence ID" value="KOF67592.1"/>
    <property type="molecule type" value="Genomic_DNA"/>
</dbReference>